<organism evidence="3 4">
    <name type="scientific">Fluviicoccus keumensis</name>
    <dbReference type="NCBI Taxonomy" id="1435465"/>
    <lineage>
        <taxon>Bacteria</taxon>
        <taxon>Pseudomonadati</taxon>
        <taxon>Pseudomonadota</taxon>
        <taxon>Gammaproteobacteria</taxon>
        <taxon>Moraxellales</taxon>
        <taxon>Moraxellaceae</taxon>
        <taxon>Fluviicoccus</taxon>
    </lineage>
</organism>
<evidence type="ECO:0000256" key="1">
    <source>
        <dbReference type="ARBA" id="ARBA00007613"/>
    </source>
</evidence>
<dbReference type="InterPro" id="IPR003423">
    <property type="entry name" value="OMP_efflux"/>
</dbReference>
<keyword evidence="2" id="KW-0812">Transmembrane</keyword>
<feature type="signal peptide" evidence="2">
    <location>
        <begin position="1"/>
        <end position="28"/>
    </location>
</feature>
<comment type="caution">
    <text evidence="3">The sequence shown here is derived from an EMBL/GenBank/DDBJ whole genome shotgun (WGS) entry which is preliminary data.</text>
</comment>
<comment type="similarity">
    <text evidence="1 2">Belongs to the outer membrane factor (OMF) (TC 1.B.17) family.</text>
</comment>
<evidence type="ECO:0000256" key="2">
    <source>
        <dbReference type="RuleBase" id="RU362097"/>
    </source>
</evidence>
<dbReference type="PANTHER" id="PTHR30203:SF25">
    <property type="entry name" value="OUTER MEMBRANE PROTEIN-RELATED"/>
    <property type="match status" value="1"/>
</dbReference>
<feature type="chain" id="PRO_5021038845" evidence="2">
    <location>
        <begin position="29"/>
        <end position="477"/>
    </location>
</feature>
<dbReference type="NCBIfam" id="TIGR01845">
    <property type="entry name" value="outer_NodT"/>
    <property type="match status" value="1"/>
</dbReference>
<dbReference type="InterPro" id="IPR010131">
    <property type="entry name" value="MdtP/NodT-like"/>
</dbReference>
<reference evidence="3 4" key="1">
    <citation type="submission" date="2019-02" db="EMBL/GenBank/DDBJ databases">
        <title>Genomic Encyclopedia of Type Strains, Phase IV (KMG-IV): sequencing the most valuable type-strain genomes for metagenomic binning, comparative biology and taxonomic classification.</title>
        <authorList>
            <person name="Goeker M."/>
        </authorList>
    </citation>
    <scope>NUCLEOTIDE SEQUENCE [LARGE SCALE GENOMIC DNA]</scope>
    <source>
        <strain evidence="3 4">DSM 105135</strain>
    </source>
</reference>
<sequence length="477" mass="49874">MSHSFPVRSGAAGLILLLAGCAVGPAYHPPTPADLGVPASWRDKTADEAVTPDDLSQWWRKLGDERLTALVDEALQHNPDFDSARAALRASRARLGVAEAGRLPSLSASVSVANSKSGNNAARDQYQAGFDAAWEPDVFGGQRAAVNAAKADTEGTAATLAQTRVSLAAEVARNYVQLRSLQARLEITRRNLASQQETRDLTGWRAQAGLTSELTVEQAAAALEQTRAQVPALESSLAAAENRLAILTGQVPGALHDRLSAAAPLPSLPAGLVIGIPADTLRQRPDVQAAERRLAAETARSGVAAANRYPSFRLSGSLGLEALTLSGLGDSGALNRSLLAGITAPLFDGGRLKQQAVIQSAVQDQALAAYRSTVLTALEDVENALANLSAQQQRLTALTAGAKAAVNAAELARQRYQAGITDYQTVLDTERSRLSLEDSRQSTEADLVLALVQLYKALGGGWSAPASTSTSVSGNPS</sequence>
<proteinExistence type="inferred from homology"/>
<dbReference type="AlphaFoldDB" id="A0A4V2G698"/>
<dbReference type="RefSeq" id="WP_130411095.1">
    <property type="nucleotide sequence ID" value="NZ_SHKX01000010.1"/>
</dbReference>
<dbReference type="Gene3D" id="1.20.1600.10">
    <property type="entry name" value="Outer membrane efflux proteins (OEP)"/>
    <property type="match status" value="1"/>
</dbReference>
<comment type="subcellular location">
    <subcellularLocation>
        <location evidence="2">Cell outer membrane</location>
        <topology evidence="2">Lipid-anchor</topology>
    </subcellularLocation>
</comment>
<dbReference type="GO" id="GO:0015562">
    <property type="term" value="F:efflux transmembrane transporter activity"/>
    <property type="evidence" value="ECO:0007669"/>
    <property type="project" value="InterPro"/>
</dbReference>
<dbReference type="EMBL" id="SHKX01000010">
    <property type="protein sequence ID" value="RZU47886.1"/>
    <property type="molecule type" value="Genomic_DNA"/>
</dbReference>
<keyword evidence="2 3" id="KW-0449">Lipoprotein</keyword>
<keyword evidence="2" id="KW-0472">Membrane</keyword>
<dbReference type="Proteomes" id="UP000292423">
    <property type="component" value="Unassembled WGS sequence"/>
</dbReference>
<keyword evidence="2" id="KW-1134">Transmembrane beta strand</keyword>
<protein>
    <submittedName>
        <fullName evidence="3">NodT family efflux transporter outer membrane factor (OMF) lipoprotein</fullName>
    </submittedName>
</protein>
<keyword evidence="2" id="KW-0732">Signal</keyword>
<evidence type="ECO:0000313" key="3">
    <source>
        <dbReference type="EMBL" id="RZU47886.1"/>
    </source>
</evidence>
<gene>
    <name evidence="3" type="ORF">EV700_0853</name>
</gene>
<dbReference type="Pfam" id="PF02321">
    <property type="entry name" value="OEP"/>
    <property type="match status" value="2"/>
</dbReference>
<keyword evidence="4" id="KW-1185">Reference proteome</keyword>
<keyword evidence="2" id="KW-0564">Palmitate</keyword>
<dbReference type="Gene3D" id="2.20.200.10">
    <property type="entry name" value="Outer membrane efflux proteins (OEP)"/>
    <property type="match status" value="1"/>
</dbReference>
<accession>A0A4V2G698</accession>
<dbReference type="SUPFAM" id="SSF56954">
    <property type="entry name" value="Outer membrane efflux proteins (OEP)"/>
    <property type="match status" value="1"/>
</dbReference>
<dbReference type="OrthoDB" id="9770517at2"/>
<dbReference type="GO" id="GO:0009279">
    <property type="term" value="C:cell outer membrane"/>
    <property type="evidence" value="ECO:0007669"/>
    <property type="project" value="UniProtKB-SubCell"/>
</dbReference>
<dbReference type="PANTHER" id="PTHR30203">
    <property type="entry name" value="OUTER MEMBRANE CATION EFFLUX PROTEIN"/>
    <property type="match status" value="1"/>
</dbReference>
<evidence type="ECO:0000313" key="4">
    <source>
        <dbReference type="Proteomes" id="UP000292423"/>
    </source>
</evidence>
<name>A0A4V2G698_9GAMM</name>